<evidence type="ECO:0000313" key="4">
    <source>
        <dbReference type="Proteomes" id="UP001500729"/>
    </source>
</evidence>
<organism evidence="3 4">
    <name type="scientific">Saccharopolyspora erythraea</name>
    <name type="common">Streptomyces erythraeus</name>
    <dbReference type="NCBI Taxonomy" id="1836"/>
    <lineage>
        <taxon>Bacteria</taxon>
        <taxon>Bacillati</taxon>
        <taxon>Actinomycetota</taxon>
        <taxon>Actinomycetes</taxon>
        <taxon>Pseudonocardiales</taxon>
        <taxon>Pseudonocardiaceae</taxon>
        <taxon>Saccharopolyspora</taxon>
    </lineage>
</organism>
<feature type="domain" description="TipAS antibiotic-recognition" evidence="2">
    <location>
        <begin position="46"/>
        <end position="132"/>
    </location>
</feature>
<dbReference type="InterPro" id="IPR012925">
    <property type="entry name" value="TipAS_dom"/>
</dbReference>
<dbReference type="RefSeq" id="WP_009944319.1">
    <property type="nucleotide sequence ID" value="NZ_BAAAGS010000001.1"/>
</dbReference>
<comment type="caution">
    <text evidence="3">The sequence shown here is derived from an EMBL/GenBank/DDBJ whole genome shotgun (WGS) entry which is preliminary data.</text>
</comment>
<gene>
    <name evidence="3" type="ORF">GCM10009533_00210</name>
</gene>
<proteinExistence type="predicted"/>
<name>A0ABN1BTT6_SACER</name>
<dbReference type="SUPFAM" id="SSF89082">
    <property type="entry name" value="Antibiotic binding domain of TipA-like multidrug resistance regulators"/>
    <property type="match status" value="1"/>
</dbReference>
<evidence type="ECO:0000259" key="2">
    <source>
        <dbReference type="Pfam" id="PF07739"/>
    </source>
</evidence>
<dbReference type="Pfam" id="PF07739">
    <property type="entry name" value="TipAS"/>
    <property type="match status" value="1"/>
</dbReference>
<evidence type="ECO:0000256" key="1">
    <source>
        <dbReference type="SAM" id="MobiDB-lite"/>
    </source>
</evidence>
<evidence type="ECO:0000313" key="3">
    <source>
        <dbReference type="EMBL" id="GAA0505501.1"/>
    </source>
</evidence>
<dbReference type="EMBL" id="BAAAGS010000001">
    <property type="protein sequence ID" value="GAA0505501.1"/>
    <property type="molecule type" value="Genomic_DNA"/>
</dbReference>
<accession>A0ABN1BTT6</accession>
<sequence>MQPQESYPGSGLDQAEAVEDGTALIGHMTPQPTRVVGGRPQEPTPEQIGRDWNRISARIAELFSTGVPDNDPRTQHAIHDHYRWICHFWTPDRDSYLRLATLYVSHPKFRHRIERKKPRGMAAYMRDAMTAYAWSRLR</sequence>
<dbReference type="Proteomes" id="UP001500729">
    <property type="component" value="Unassembled WGS sequence"/>
</dbReference>
<keyword evidence="4" id="KW-1185">Reference proteome</keyword>
<dbReference type="Gene3D" id="1.10.490.50">
    <property type="entry name" value="Antibiotic binding domain of TipA-like multidrug resistance regulators"/>
    <property type="match status" value="1"/>
</dbReference>
<reference evidence="3 4" key="1">
    <citation type="journal article" date="2019" name="Int. J. Syst. Evol. Microbiol.">
        <title>The Global Catalogue of Microorganisms (GCM) 10K type strain sequencing project: providing services to taxonomists for standard genome sequencing and annotation.</title>
        <authorList>
            <consortium name="The Broad Institute Genomics Platform"/>
            <consortium name="The Broad Institute Genome Sequencing Center for Infectious Disease"/>
            <person name="Wu L."/>
            <person name="Ma J."/>
        </authorList>
    </citation>
    <scope>NUCLEOTIDE SEQUENCE [LARGE SCALE GENOMIC DNA]</scope>
    <source>
        <strain evidence="3 4">JCM 10303</strain>
    </source>
</reference>
<feature type="region of interest" description="Disordered" evidence="1">
    <location>
        <begin position="1"/>
        <end position="49"/>
    </location>
</feature>
<dbReference type="InterPro" id="IPR036244">
    <property type="entry name" value="TipA-like_antibiotic-bd"/>
</dbReference>
<protein>
    <recommendedName>
        <fullName evidence="2">TipAS antibiotic-recognition domain-containing protein</fullName>
    </recommendedName>
</protein>